<evidence type="ECO:0000313" key="4">
    <source>
        <dbReference type="EMBL" id="UUX51606.1"/>
    </source>
</evidence>
<dbReference type="Gene3D" id="3.20.20.30">
    <property type="entry name" value="Luciferase-like domain"/>
    <property type="match status" value="1"/>
</dbReference>
<dbReference type="PANTHER" id="PTHR30137">
    <property type="entry name" value="LUCIFERASE-LIKE MONOOXYGENASE"/>
    <property type="match status" value="1"/>
</dbReference>
<dbReference type="GO" id="GO:0005829">
    <property type="term" value="C:cytosol"/>
    <property type="evidence" value="ECO:0007669"/>
    <property type="project" value="TreeGrafter"/>
</dbReference>
<keyword evidence="5" id="KW-1185">Reference proteome</keyword>
<feature type="domain" description="Luciferase-like" evidence="3">
    <location>
        <begin position="15"/>
        <end position="303"/>
    </location>
</feature>
<sequence length="336" mass="37334">MLRLSVLDQSVACAGQPEGEAILKTVAMAEHCERLGYHRFWVSEHHSHPTIVGSAPEMLLAAIAMKTERIRIGSAGVMLPHYAPLKVAEQFRILEALAPGRIDLGLGRAPGSDGRTSLALNPMAAERPAQFPNDVQELMAWVSGTPLPEDHPFAPVTARPRGETSPEVWMLGSSLYGAQVAAHFGLPYSFAWFFTDGQGGPEAIQIYRDRYQPSERFPEPNAGICVWALAAETEEEAQHHYSSRARWQLYRDRGRFTPLESPERAEGASYSETEIVRMDELRAKAMVGTGAQVAEKIRALAERLRIEEVAVVTWAYDEEARRRSYELIASEFGMTE</sequence>
<evidence type="ECO:0000259" key="3">
    <source>
        <dbReference type="Pfam" id="PF00296"/>
    </source>
</evidence>
<dbReference type="RefSeq" id="WP_257771207.1">
    <property type="nucleotide sequence ID" value="NZ_CP102480.1"/>
</dbReference>
<gene>
    <name evidence="4" type="ORF">NUH88_07880</name>
</gene>
<evidence type="ECO:0000313" key="5">
    <source>
        <dbReference type="Proteomes" id="UP001060336"/>
    </source>
</evidence>
<dbReference type="Pfam" id="PF00296">
    <property type="entry name" value="Bac_luciferase"/>
    <property type="match status" value="1"/>
</dbReference>
<dbReference type="Proteomes" id="UP001060336">
    <property type="component" value="Chromosome"/>
</dbReference>
<dbReference type="AlphaFoldDB" id="A0A9J7AWW0"/>
<evidence type="ECO:0000256" key="2">
    <source>
        <dbReference type="ARBA" id="ARBA00074555"/>
    </source>
</evidence>
<protein>
    <recommendedName>
        <fullName evidence="2">Luciferase-like monooxygenase</fullName>
    </recommendedName>
</protein>
<organism evidence="4 5">
    <name type="scientific">Nisaea acidiphila</name>
    <dbReference type="NCBI Taxonomy" id="1862145"/>
    <lineage>
        <taxon>Bacteria</taxon>
        <taxon>Pseudomonadati</taxon>
        <taxon>Pseudomonadota</taxon>
        <taxon>Alphaproteobacteria</taxon>
        <taxon>Rhodospirillales</taxon>
        <taxon>Thalassobaculaceae</taxon>
        <taxon>Nisaea</taxon>
    </lineage>
</organism>
<dbReference type="SUPFAM" id="SSF51679">
    <property type="entry name" value="Bacterial luciferase-like"/>
    <property type="match status" value="1"/>
</dbReference>
<dbReference type="KEGG" id="naci:NUH88_07880"/>
<comment type="similarity">
    <text evidence="1">To bacterial alkanal monooxygenase alpha and beta chains.</text>
</comment>
<proteinExistence type="predicted"/>
<dbReference type="EMBL" id="CP102480">
    <property type="protein sequence ID" value="UUX51606.1"/>
    <property type="molecule type" value="Genomic_DNA"/>
</dbReference>
<dbReference type="InterPro" id="IPR011251">
    <property type="entry name" value="Luciferase-like_dom"/>
</dbReference>
<dbReference type="InterPro" id="IPR036661">
    <property type="entry name" value="Luciferase-like_sf"/>
</dbReference>
<accession>A0A9J7AWW0</accession>
<evidence type="ECO:0000256" key="1">
    <source>
        <dbReference type="ARBA" id="ARBA00007789"/>
    </source>
</evidence>
<dbReference type="InterPro" id="IPR019949">
    <property type="entry name" value="CmoO-like"/>
</dbReference>
<dbReference type="PANTHER" id="PTHR30137:SF20">
    <property type="entry name" value="N-ACETYL-S-ALKYLCYSTEINE MONOOXYGENASE"/>
    <property type="match status" value="1"/>
</dbReference>
<name>A0A9J7AWW0_9PROT</name>
<dbReference type="FunFam" id="3.20.20.30:FF:000002">
    <property type="entry name" value="LLM class flavin-dependent oxidoreductase"/>
    <property type="match status" value="1"/>
</dbReference>
<dbReference type="NCBIfam" id="TIGR03558">
    <property type="entry name" value="oxido_grp_1"/>
    <property type="match status" value="1"/>
</dbReference>
<dbReference type="GO" id="GO:0016705">
    <property type="term" value="F:oxidoreductase activity, acting on paired donors, with incorporation or reduction of molecular oxygen"/>
    <property type="evidence" value="ECO:0007669"/>
    <property type="project" value="InterPro"/>
</dbReference>
<reference evidence="4" key="1">
    <citation type="submission" date="2022-08" db="EMBL/GenBank/DDBJ databases">
        <title>Nisaea acidiphila sp. nov., isolated from a marine algal debris and emended description of the genus Nisaea Urios et al. 2008.</title>
        <authorList>
            <person name="Kwon K."/>
        </authorList>
    </citation>
    <scope>NUCLEOTIDE SEQUENCE</scope>
    <source>
        <strain evidence="4">MEBiC11861</strain>
    </source>
</reference>
<dbReference type="InterPro" id="IPR050766">
    <property type="entry name" value="Bact_Lucif_Oxidored"/>
</dbReference>